<keyword evidence="1" id="KW-1133">Transmembrane helix</keyword>
<organism evidence="2 3">
    <name type="scientific">Luteimonas lutimaris</name>
    <dbReference type="NCBI Taxonomy" id="698645"/>
    <lineage>
        <taxon>Bacteria</taxon>
        <taxon>Pseudomonadati</taxon>
        <taxon>Pseudomonadota</taxon>
        <taxon>Gammaproteobacteria</taxon>
        <taxon>Lysobacterales</taxon>
        <taxon>Lysobacteraceae</taxon>
        <taxon>Luteimonas</taxon>
    </lineage>
</organism>
<feature type="transmembrane region" description="Helical" evidence="1">
    <location>
        <begin position="42"/>
        <end position="60"/>
    </location>
</feature>
<feature type="transmembrane region" description="Helical" evidence="1">
    <location>
        <begin position="134"/>
        <end position="152"/>
    </location>
</feature>
<dbReference type="InterPro" id="IPR032713">
    <property type="entry name" value="EmrE"/>
</dbReference>
<feature type="transmembrane region" description="Helical" evidence="1">
    <location>
        <begin position="80"/>
        <end position="100"/>
    </location>
</feature>
<dbReference type="Pfam" id="PF13536">
    <property type="entry name" value="EmrE"/>
    <property type="match status" value="1"/>
</dbReference>
<protein>
    <submittedName>
        <fullName evidence="2">Multidrug resistance efflux transporter family protein</fullName>
    </submittedName>
</protein>
<dbReference type="Proteomes" id="UP001501727">
    <property type="component" value="Unassembled WGS sequence"/>
</dbReference>
<evidence type="ECO:0000313" key="3">
    <source>
        <dbReference type="Proteomes" id="UP001501727"/>
    </source>
</evidence>
<proteinExistence type="predicted"/>
<feature type="transmembrane region" description="Helical" evidence="1">
    <location>
        <begin position="273"/>
        <end position="291"/>
    </location>
</feature>
<sequence length="334" mass="35467">MNAPAADTRRALAAVAIALASALFFTLTYVLNRASATGGGHWAWTASLRYFITLPLLLPLMPWQGGMAPAWRAIRAHPWAWLRCSAIGFVVFYLLLSYAAGSGPSWLVAGSFQFTVIAGMLLAPFIYRDARRRIPLAALGIGAVIFAGVLLLQLGHARGALDRAGWIALACLLAAAFMFPLGNRLLLLHLERTGEQLNATQRVFGMTLASQPLWILIAAFAWQQAGTPPAAQAWMAAGVALSAGVIATILFFQATGMVRDNPVALGAAEAMQAAELLFATLLGVAFLHEAWPSGVAAWGALLVILGIVAFARLVARRSAGSLPRTRALRTDRGA</sequence>
<keyword evidence="3" id="KW-1185">Reference proteome</keyword>
<feature type="transmembrane region" description="Helical" evidence="1">
    <location>
        <begin position="234"/>
        <end position="252"/>
    </location>
</feature>
<dbReference type="RefSeq" id="WP_344758105.1">
    <property type="nucleotide sequence ID" value="NZ_BAAAZU010000001.1"/>
</dbReference>
<comment type="caution">
    <text evidence="2">The sequence shown here is derived from an EMBL/GenBank/DDBJ whole genome shotgun (WGS) entry which is preliminary data.</text>
</comment>
<feature type="transmembrane region" description="Helical" evidence="1">
    <location>
        <begin position="12"/>
        <end position="30"/>
    </location>
</feature>
<keyword evidence="1" id="KW-0812">Transmembrane</keyword>
<dbReference type="EMBL" id="BAAAZU010000001">
    <property type="protein sequence ID" value="GAA3913346.1"/>
    <property type="molecule type" value="Genomic_DNA"/>
</dbReference>
<gene>
    <name evidence="2" type="ORF">GCM10022229_02570</name>
</gene>
<accession>A0ABP7M5T7</accession>
<feature type="transmembrane region" description="Helical" evidence="1">
    <location>
        <begin position="203"/>
        <end position="222"/>
    </location>
</feature>
<feature type="transmembrane region" description="Helical" evidence="1">
    <location>
        <begin position="164"/>
        <end position="182"/>
    </location>
</feature>
<feature type="transmembrane region" description="Helical" evidence="1">
    <location>
        <begin position="106"/>
        <end position="127"/>
    </location>
</feature>
<feature type="transmembrane region" description="Helical" evidence="1">
    <location>
        <begin position="297"/>
        <end position="315"/>
    </location>
</feature>
<name>A0ABP7M5T7_9GAMM</name>
<evidence type="ECO:0000256" key="1">
    <source>
        <dbReference type="SAM" id="Phobius"/>
    </source>
</evidence>
<reference evidence="3" key="1">
    <citation type="journal article" date="2019" name="Int. J. Syst. Evol. Microbiol.">
        <title>The Global Catalogue of Microorganisms (GCM) 10K type strain sequencing project: providing services to taxonomists for standard genome sequencing and annotation.</title>
        <authorList>
            <consortium name="The Broad Institute Genomics Platform"/>
            <consortium name="The Broad Institute Genome Sequencing Center for Infectious Disease"/>
            <person name="Wu L."/>
            <person name="Ma J."/>
        </authorList>
    </citation>
    <scope>NUCLEOTIDE SEQUENCE [LARGE SCALE GENOMIC DNA]</scope>
    <source>
        <strain evidence="3">JCM 16916</strain>
    </source>
</reference>
<evidence type="ECO:0000313" key="2">
    <source>
        <dbReference type="EMBL" id="GAA3913346.1"/>
    </source>
</evidence>
<keyword evidence="1" id="KW-0472">Membrane</keyword>